<organism evidence="2 3">
    <name type="scientific">Cuscuta europaea</name>
    <name type="common">European dodder</name>
    <dbReference type="NCBI Taxonomy" id="41803"/>
    <lineage>
        <taxon>Eukaryota</taxon>
        <taxon>Viridiplantae</taxon>
        <taxon>Streptophyta</taxon>
        <taxon>Embryophyta</taxon>
        <taxon>Tracheophyta</taxon>
        <taxon>Spermatophyta</taxon>
        <taxon>Magnoliopsida</taxon>
        <taxon>eudicotyledons</taxon>
        <taxon>Gunneridae</taxon>
        <taxon>Pentapetalae</taxon>
        <taxon>asterids</taxon>
        <taxon>lamiids</taxon>
        <taxon>Solanales</taxon>
        <taxon>Convolvulaceae</taxon>
        <taxon>Cuscuteae</taxon>
        <taxon>Cuscuta</taxon>
        <taxon>Cuscuta subgen. Cuscuta</taxon>
    </lineage>
</organism>
<dbReference type="EMBL" id="CAMAPE010000014">
    <property type="protein sequence ID" value="CAH9081142.1"/>
    <property type="molecule type" value="Genomic_DNA"/>
</dbReference>
<reference evidence="2" key="1">
    <citation type="submission" date="2022-07" db="EMBL/GenBank/DDBJ databases">
        <authorList>
            <person name="Macas J."/>
            <person name="Novak P."/>
            <person name="Neumann P."/>
        </authorList>
    </citation>
    <scope>NUCLEOTIDE SEQUENCE</scope>
</reference>
<feature type="region of interest" description="Disordered" evidence="1">
    <location>
        <begin position="1"/>
        <end position="22"/>
    </location>
</feature>
<keyword evidence="3" id="KW-1185">Reference proteome</keyword>
<sequence length="153" mass="17518">MHSYFEFDYEDTETKDEVGDDKPDEIDEMIGGVKDHYGGRPKIFDSLSQAAEKPLYPGCTKYTKLSDVLTLHNVKAKNNWSDTSFTSLLEVLHDMFPDGNEMPTSNYYAKKLLCSLDLEYKNFGMRDYIEGLDTTRHQPGWMCPDAIFATSCE</sequence>
<dbReference type="OrthoDB" id="1729146at2759"/>
<dbReference type="Proteomes" id="UP001152484">
    <property type="component" value="Unassembled WGS sequence"/>
</dbReference>
<accession>A0A9P1E5Z0</accession>
<dbReference type="PANTHER" id="PTHR10775:SF180">
    <property type="entry name" value="TRANSPOSON, EN_SPM-LIKE, TRANSPOSASE-ASSOCIATED DOMAIN PROTEIN-RELATED"/>
    <property type="match status" value="1"/>
</dbReference>
<gene>
    <name evidence="2" type="ORF">CEURO_LOCUS7780</name>
</gene>
<dbReference type="PANTHER" id="PTHR10775">
    <property type="entry name" value="OS08G0208400 PROTEIN"/>
    <property type="match status" value="1"/>
</dbReference>
<name>A0A9P1E5Z0_CUSEU</name>
<evidence type="ECO:0000313" key="2">
    <source>
        <dbReference type="EMBL" id="CAH9081142.1"/>
    </source>
</evidence>
<comment type="caution">
    <text evidence="2">The sequence shown here is derived from an EMBL/GenBank/DDBJ whole genome shotgun (WGS) entry which is preliminary data.</text>
</comment>
<proteinExistence type="predicted"/>
<evidence type="ECO:0000256" key="1">
    <source>
        <dbReference type="SAM" id="MobiDB-lite"/>
    </source>
</evidence>
<protein>
    <submittedName>
        <fullName evidence="2">Uncharacterized protein</fullName>
    </submittedName>
</protein>
<evidence type="ECO:0000313" key="3">
    <source>
        <dbReference type="Proteomes" id="UP001152484"/>
    </source>
</evidence>
<dbReference type="AlphaFoldDB" id="A0A9P1E5Z0"/>